<dbReference type="EMBL" id="JACIES010000001">
    <property type="protein sequence ID" value="MBB4024242.1"/>
    <property type="molecule type" value="Genomic_DNA"/>
</dbReference>
<evidence type="ECO:0000313" key="2">
    <source>
        <dbReference type="Proteomes" id="UP000546007"/>
    </source>
</evidence>
<reference evidence="1 2" key="1">
    <citation type="submission" date="2020-08" db="EMBL/GenBank/DDBJ databases">
        <title>Genomic Encyclopedia of Type Strains, Phase IV (KMG-IV): sequencing the most valuable type-strain genomes for metagenomic binning, comparative biology and taxonomic classification.</title>
        <authorList>
            <person name="Goeker M."/>
        </authorList>
    </citation>
    <scope>NUCLEOTIDE SEQUENCE [LARGE SCALE GENOMIC DNA]</scope>
    <source>
        <strain evidence="1 2">DSM 105721</strain>
    </source>
</reference>
<dbReference type="OrthoDB" id="3193769at2"/>
<accession>A0A7W6MWR8</accession>
<dbReference type="RefSeq" id="WP_124318122.1">
    <property type="nucleotide sequence ID" value="NZ_AP028155.1"/>
</dbReference>
<protein>
    <submittedName>
        <fullName evidence="1">Uncharacterized protein</fullName>
    </submittedName>
</protein>
<sequence>MVNVKATMTDIRVIIREFSCGTSLREMERKLKLSRTSLRNYRDRAEASGRSMVDLLALNDAELQAIMLKGDGHRGRDADRYAFMQENVEDYAKDMMRKHMTYDVLYEKYLKSTDNRKCSRRYINVI</sequence>
<dbReference type="AlphaFoldDB" id="A0A7W6MWR8"/>
<proteinExistence type="predicted"/>
<keyword evidence="2" id="KW-1185">Reference proteome</keyword>
<comment type="caution">
    <text evidence="1">The sequence shown here is derived from an EMBL/GenBank/DDBJ whole genome shotgun (WGS) entry which is preliminary data.</text>
</comment>
<organism evidence="1 2">
    <name type="scientific">Butyricimonas faecihominis</name>
    <dbReference type="NCBI Taxonomy" id="1472416"/>
    <lineage>
        <taxon>Bacteria</taxon>
        <taxon>Pseudomonadati</taxon>
        <taxon>Bacteroidota</taxon>
        <taxon>Bacteroidia</taxon>
        <taxon>Bacteroidales</taxon>
        <taxon>Odoribacteraceae</taxon>
        <taxon>Butyricimonas</taxon>
    </lineage>
</organism>
<gene>
    <name evidence="1" type="ORF">GGR14_000003</name>
</gene>
<dbReference type="GeneID" id="93100464"/>
<name>A0A7W6MWR8_9BACT</name>
<evidence type="ECO:0000313" key="1">
    <source>
        <dbReference type="EMBL" id="MBB4024242.1"/>
    </source>
</evidence>
<dbReference type="Proteomes" id="UP000546007">
    <property type="component" value="Unassembled WGS sequence"/>
</dbReference>